<dbReference type="EMBL" id="SSWH01000001">
    <property type="protein sequence ID" value="THJ68605.1"/>
    <property type="molecule type" value="Genomic_DNA"/>
</dbReference>
<accession>A0A4S5EA49</accession>
<dbReference type="SUPFAM" id="SSF110738">
    <property type="entry name" value="Glycerate kinase I"/>
    <property type="match status" value="1"/>
</dbReference>
<keyword evidence="2 4" id="KW-0808">Transferase</keyword>
<name>A0A4S5EA49_9MICC</name>
<dbReference type="GO" id="GO:0008887">
    <property type="term" value="F:glycerate kinase activity"/>
    <property type="evidence" value="ECO:0007669"/>
    <property type="project" value="UniProtKB-UniRule"/>
</dbReference>
<comment type="similarity">
    <text evidence="1 4">Belongs to the glycerate kinase type-1 family.</text>
</comment>
<dbReference type="PIRSF" id="PIRSF006078">
    <property type="entry name" value="GlxK"/>
    <property type="match status" value="1"/>
</dbReference>
<evidence type="ECO:0000256" key="3">
    <source>
        <dbReference type="ARBA" id="ARBA00022777"/>
    </source>
</evidence>
<dbReference type="InterPro" id="IPR018197">
    <property type="entry name" value="Glycerate_kinase_RE-like"/>
</dbReference>
<dbReference type="OrthoDB" id="9774290at2"/>
<dbReference type="Gene3D" id="3.40.50.10350">
    <property type="entry name" value="Glycerate kinase, domain 1"/>
    <property type="match status" value="1"/>
</dbReference>
<evidence type="ECO:0000256" key="2">
    <source>
        <dbReference type="ARBA" id="ARBA00022679"/>
    </source>
</evidence>
<evidence type="ECO:0000256" key="5">
    <source>
        <dbReference type="SAM" id="MobiDB-lite"/>
    </source>
</evidence>
<evidence type="ECO:0000256" key="4">
    <source>
        <dbReference type="PIRNR" id="PIRNR006078"/>
    </source>
</evidence>
<dbReference type="InterPro" id="IPR018193">
    <property type="entry name" value="Glyc_kinase_flavodox-like_fold"/>
</dbReference>
<organism evidence="6 7">
    <name type="scientific">Arthrobacter echini</name>
    <dbReference type="NCBI Taxonomy" id="1529066"/>
    <lineage>
        <taxon>Bacteria</taxon>
        <taxon>Bacillati</taxon>
        <taxon>Actinomycetota</taxon>
        <taxon>Actinomycetes</taxon>
        <taxon>Micrococcales</taxon>
        <taxon>Micrococcaceae</taxon>
        <taxon>Arthrobacter</taxon>
    </lineage>
</organism>
<dbReference type="Gene3D" id="3.90.1510.10">
    <property type="entry name" value="Glycerate kinase, domain 2"/>
    <property type="match status" value="1"/>
</dbReference>
<keyword evidence="7" id="KW-1185">Reference proteome</keyword>
<sequence length="400" mass="40716">MRARRPAGHRAPGSEGRRVKRTPRVLIAPDTFKGSLTAHEVSLALAAGLQEGPGKGAVDCRLLPLADGGDGSVDAALAAGFGRQQISVTGPTGQPVVAAVAFDGSTAVVEVANSCGLALLSHDELAPLDASSRGFGEVILHALALGPRRIVLALGGSASTDGGMGMLSALGYTFHDAHGTTLHGNGRALHEIDSVEAPPPSALANLELVLASDVRNPLLGPDGAARVFGPQKGAGPEEVSFLEAGLAHLVDVVEAAGCASARAVASAAGSGSAGGLGFACALLGARQVSGAEFFLDLLGFDDASQGCDVIITGEGSIDEQTLAGKLPAAVARRAGVTPVLAVVGRSLLPKERWSELPVRSVYALTDYTDQDSSRDPRLSAELLRTIGQEIRTTLFLEPMP</sequence>
<evidence type="ECO:0000313" key="7">
    <source>
        <dbReference type="Proteomes" id="UP000305233"/>
    </source>
</evidence>
<dbReference type="Pfam" id="PF02595">
    <property type="entry name" value="Gly_kinase"/>
    <property type="match status" value="1"/>
</dbReference>
<dbReference type="InterPro" id="IPR004381">
    <property type="entry name" value="Glycerate_kinase"/>
</dbReference>
<dbReference type="PANTHER" id="PTHR21599:SF0">
    <property type="entry name" value="GLYCERATE KINASE"/>
    <property type="match status" value="1"/>
</dbReference>
<dbReference type="GO" id="GO:0031388">
    <property type="term" value="P:organic acid phosphorylation"/>
    <property type="evidence" value="ECO:0007669"/>
    <property type="project" value="UniProtKB-UniRule"/>
</dbReference>
<dbReference type="InterPro" id="IPR036129">
    <property type="entry name" value="Glycerate_kinase_sf"/>
</dbReference>
<comment type="caution">
    <text evidence="6">The sequence shown here is derived from an EMBL/GenBank/DDBJ whole genome shotgun (WGS) entry which is preliminary data.</text>
</comment>
<reference evidence="6 7" key="1">
    <citation type="submission" date="2019-04" db="EMBL/GenBank/DDBJ databases">
        <authorList>
            <person name="Liu Q."/>
            <person name="Xin Y.-H."/>
        </authorList>
    </citation>
    <scope>NUCLEOTIDE SEQUENCE [LARGE SCALE GENOMIC DNA]</scope>
    <source>
        <strain evidence="6 7">AM23</strain>
    </source>
</reference>
<dbReference type="NCBIfam" id="TIGR00045">
    <property type="entry name" value="glycerate kinase"/>
    <property type="match status" value="1"/>
</dbReference>
<gene>
    <name evidence="6" type="ORF">E8P82_01475</name>
</gene>
<keyword evidence="3 4" id="KW-0418">Kinase</keyword>
<proteinExistence type="inferred from homology"/>
<feature type="region of interest" description="Disordered" evidence="5">
    <location>
        <begin position="1"/>
        <end position="22"/>
    </location>
</feature>
<dbReference type="Proteomes" id="UP000305233">
    <property type="component" value="Unassembled WGS sequence"/>
</dbReference>
<evidence type="ECO:0000313" key="6">
    <source>
        <dbReference type="EMBL" id="THJ68605.1"/>
    </source>
</evidence>
<protein>
    <submittedName>
        <fullName evidence="6">Glycerate kinase</fullName>
    </submittedName>
</protein>
<dbReference type="AlphaFoldDB" id="A0A4S5EA49"/>
<evidence type="ECO:0000256" key="1">
    <source>
        <dbReference type="ARBA" id="ARBA00006284"/>
    </source>
</evidence>
<dbReference type="PANTHER" id="PTHR21599">
    <property type="entry name" value="GLYCERATE KINASE"/>
    <property type="match status" value="1"/>
</dbReference>